<name>A0A2N3L2G1_9PROT</name>
<organism evidence="2 3">
    <name type="scientific">Thalassospira lohafexi</name>
    <dbReference type="NCBI Taxonomy" id="744227"/>
    <lineage>
        <taxon>Bacteria</taxon>
        <taxon>Pseudomonadati</taxon>
        <taxon>Pseudomonadota</taxon>
        <taxon>Alphaproteobacteria</taxon>
        <taxon>Rhodospirillales</taxon>
        <taxon>Thalassospiraceae</taxon>
        <taxon>Thalassospira</taxon>
    </lineage>
</organism>
<reference evidence="2 3" key="1">
    <citation type="submission" date="2017-09" db="EMBL/GenBank/DDBJ databases">
        <title>Biodiversity and function of Thalassospira species in the particle-attached aromatic-hydrocarbon-degrading consortia from the surface seawater of the China South Sea.</title>
        <authorList>
            <person name="Dong C."/>
            <person name="Lai Q."/>
            <person name="Shao Z."/>
        </authorList>
    </citation>
    <scope>NUCLEOTIDE SEQUENCE [LARGE SCALE GENOMIC DNA]</scope>
    <source>
        <strain evidence="2 3">139Z-12</strain>
    </source>
</reference>
<feature type="region of interest" description="Disordered" evidence="1">
    <location>
        <begin position="181"/>
        <end position="203"/>
    </location>
</feature>
<sequence length="218" mass="24155">MAGCAFTQGSDISNPLTRKASWFSYLNADDLRVACSAGDAEGRIRLVYNADYYKEVRSFEIQPQAGFDQFNMVTRVFGPAEVSQINVDVNAPLGAFGGDEATDRLDRESYVRLTDALQSDGFGYQERDGLRLHSGDYYWVAIGCSSKQITLAAWTSAKDNLNALRFPTVLANLSGIERALPQPPAADAPKLPDPFYSKNDRDADSRNFYRTVRGNTLR</sequence>
<evidence type="ECO:0000313" key="2">
    <source>
        <dbReference type="EMBL" id="PKR57003.1"/>
    </source>
</evidence>
<evidence type="ECO:0000256" key="1">
    <source>
        <dbReference type="SAM" id="MobiDB-lite"/>
    </source>
</evidence>
<accession>A0A2N3L2G1</accession>
<dbReference type="EMBL" id="NXGX01000008">
    <property type="protein sequence ID" value="PKR57003.1"/>
    <property type="molecule type" value="Genomic_DNA"/>
</dbReference>
<protein>
    <submittedName>
        <fullName evidence="2">Uncharacterized protein</fullName>
    </submittedName>
</protein>
<gene>
    <name evidence="2" type="ORF">COO92_18690</name>
</gene>
<comment type="caution">
    <text evidence="2">The sequence shown here is derived from an EMBL/GenBank/DDBJ whole genome shotgun (WGS) entry which is preliminary data.</text>
</comment>
<evidence type="ECO:0000313" key="3">
    <source>
        <dbReference type="Proteomes" id="UP000233332"/>
    </source>
</evidence>
<keyword evidence="3" id="KW-1185">Reference proteome</keyword>
<proteinExistence type="predicted"/>
<dbReference type="AlphaFoldDB" id="A0A2N3L2G1"/>
<dbReference type="RefSeq" id="WP_101304498.1">
    <property type="nucleotide sequence ID" value="NZ_NXGX01000008.1"/>
</dbReference>
<dbReference type="Proteomes" id="UP000233332">
    <property type="component" value="Unassembled WGS sequence"/>
</dbReference>